<sequence>PSTTSTSGSSSTTGIPAGTLGTTGTTAAPGTPDIPSTTSTSGSSSTTGIPAGTLGTTGTTAAPGTPGAPRAATGPRGPIAPRDEVVWVVLTGGLGRGELLELFGSGDEGVVAAAAHRLLPGEARAVVASVDAGSTTGRLLAAAGAVTELDAVEDAAVLDAVGELIGRLAESAGTVPPDRGQGGVDGPGRMEVLAALVGAVFAIDRGRGVRLALRTGRVLEREGVPGRLTWPWAVAFGRAAGALGDLVALAESGTDLEAAIFGLSSSAGFLLDAAPGPEHRLGERARARFLATPAPAADGPDAWRYVMAAATVGLTAVLPYARELASRPGYGTVPVLTGTGSYGLLEQTDLAGVLAAIGHLARLTASQGATAPAPPRSHPEVAAAHALLRDFPVEGAHPGVAAGRLAGLAYLGDWQAVLVGFTRDDPRLARIAERAVHVWLPGPPSARASTLREVARWIAAHLRAATGLPPGVRAVLTDLQRDCEHAVEAFVPQP</sequence>
<keyword evidence="3" id="KW-1185">Reference proteome</keyword>
<organism evidence="2 3">
    <name type="scientific">Sphaerisporangium aureirubrum</name>
    <dbReference type="NCBI Taxonomy" id="1544736"/>
    <lineage>
        <taxon>Bacteria</taxon>
        <taxon>Bacillati</taxon>
        <taxon>Actinomycetota</taxon>
        <taxon>Actinomycetes</taxon>
        <taxon>Streptosporangiales</taxon>
        <taxon>Streptosporangiaceae</taxon>
        <taxon>Sphaerisporangium</taxon>
    </lineage>
</organism>
<comment type="caution">
    <text evidence="2">The sequence shown here is derived from an EMBL/GenBank/DDBJ whole genome shotgun (WGS) entry which is preliminary data.</text>
</comment>
<accession>A0ABW1NE83</accession>
<protein>
    <submittedName>
        <fullName evidence="2">Uncharacterized protein</fullName>
    </submittedName>
</protein>
<reference evidence="3" key="1">
    <citation type="journal article" date="2019" name="Int. J. Syst. Evol. Microbiol.">
        <title>The Global Catalogue of Microorganisms (GCM) 10K type strain sequencing project: providing services to taxonomists for standard genome sequencing and annotation.</title>
        <authorList>
            <consortium name="The Broad Institute Genomics Platform"/>
            <consortium name="The Broad Institute Genome Sequencing Center for Infectious Disease"/>
            <person name="Wu L."/>
            <person name="Ma J."/>
        </authorList>
    </citation>
    <scope>NUCLEOTIDE SEQUENCE [LARGE SCALE GENOMIC DNA]</scope>
    <source>
        <strain evidence="3">JCM 30346</strain>
    </source>
</reference>
<feature type="non-terminal residue" evidence="2">
    <location>
        <position position="1"/>
    </location>
</feature>
<gene>
    <name evidence="2" type="ORF">ACFP1K_10770</name>
</gene>
<evidence type="ECO:0000256" key="1">
    <source>
        <dbReference type="SAM" id="MobiDB-lite"/>
    </source>
</evidence>
<dbReference type="Proteomes" id="UP001596137">
    <property type="component" value="Unassembled WGS sequence"/>
</dbReference>
<evidence type="ECO:0000313" key="3">
    <source>
        <dbReference type="Proteomes" id="UP001596137"/>
    </source>
</evidence>
<name>A0ABW1NE83_9ACTN</name>
<feature type="region of interest" description="Disordered" evidence="1">
    <location>
        <begin position="1"/>
        <end position="79"/>
    </location>
</feature>
<dbReference type="EMBL" id="JBHSRF010000011">
    <property type="protein sequence ID" value="MFC6081645.1"/>
    <property type="molecule type" value="Genomic_DNA"/>
</dbReference>
<proteinExistence type="predicted"/>
<evidence type="ECO:0000313" key="2">
    <source>
        <dbReference type="EMBL" id="MFC6081645.1"/>
    </source>
</evidence>